<evidence type="ECO:0000313" key="5">
    <source>
        <dbReference type="Proteomes" id="UP000694564"/>
    </source>
</evidence>
<keyword evidence="5" id="KW-1185">Reference proteome</keyword>
<dbReference type="AlphaFoldDB" id="A0A8D2AU08"/>
<dbReference type="PANTHER" id="PTHR10806:SF28">
    <property type="entry name" value="SIGNAL PEPTIDASE COMPLEX CATALYTIC SUBUNIT SEC11B-RELATED"/>
    <property type="match status" value="1"/>
</dbReference>
<evidence type="ECO:0000256" key="1">
    <source>
        <dbReference type="ARBA" id="ARBA00004606"/>
    </source>
</evidence>
<dbReference type="Ensembl" id="ENSSVLT00005007597.1">
    <property type="protein sequence ID" value="ENSSVLP00005006823.1"/>
    <property type="gene ID" value="ENSSVLG00005005560.1"/>
</dbReference>
<dbReference type="Proteomes" id="UP000694564">
    <property type="component" value="Chromosome 2"/>
</dbReference>
<comment type="subcellular location">
    <subcellularLocation>
        <location evidence="1">Membrane</location>
        <topology evidence="1">Single-pass type II membrane protein</topology>
    </subcellularLocation>
</comment>
<sequence length="134" mass="15375">HAVSRFLDDVCGRNKRQLYNSHPPKEAADYHILHFGMVVSLALMICQLSVLKIHEMQNVKLLTKGENNAVDDRGLSEQGQHWLEKKDVVERVRGFVPSSGIVTILVNEDPKFKYAVLFCWVSLHCYKLRVLQTD</sequence>
<dbReference type="GeneTree" id="ENSGT00390000015600"/>
<keyword evidence="2" id="KW-0645">Protease</keyword>
<keyword evidence="3" id="KW-0472">Membrane</keyword>
<organism evidence="4 5">
    <name type="scientific">Sciurus vulgaris</name>
    <name type="common">Eurasian red squirrel</name>
    <dbReference type="NCBI Taxonomy" id="55149"/>
    <lineage>
        <taxon>Eukaryota</taxon>
        <taxon>Metazoa</taxon>
        <taxon>Chordata</taxon>
        <taxon>Craniata</taxon>
        <taxon>Vertebrata</taxon>
        <taxon>Euteleostomi</taxon>
        <taxon>Mammalia</taxon>
        <taxon>Eutheria</taxon>
        <taxon>Euarchontoglires</taxon>
        <taxon>Glires</taxon>
        <taxon>Rodentia</taxon>
        <taxon>Sciuromorpha</taxon>
        <taxon>Sciuridae</taxon>
        <taxon>Sciurinae</taxon>
        <taxon>Sciurini</taxon>
        <taxon>Sciurus</taxon>
    </lineage>
</organism>
<keyword evidence="2" id="KW-0378">Hydrolase</keyword>
<dbReference type="OrthoDB" id="10257561at2759"/>
<dbReference type="InterPro" id="IPR001733">
    <property type="entry name" value="Peptidase_S26B"/>
</dbReference>
<keyword evidence="3" id="KW-1133">Transmembrane helix</keyword>
<reference evidence="4" key="1">
    <citation type="submission" date="2025-08" db="UniProtKB">
        <authorList>
            <consortium name="Ensembl"/>
        </authorList>
    </citation>
    <scope>IDENTIFICATION</scope>
</reference>
<keyword evidence="3" id="KW-0812">Transmembrane</keyword>
<accession>A0A8D2AU08</accession>
<dbReference type="GO" id="GO:0006465">
    <property type="term" value="P:signal peptide processing"/>
    <property type="evidence" value="ECO:0007669"/>
    <property type="project" value="InterPro"/>
</dbReference>
<dbReference type="PANTHER" id="PTHR10806">
    <property type="entry name" value="SIGNAL PEPTIDASE COMPLEX CATALYTIC SUBUNIT SEC11"/>
    <property type="match status" value="1"/>
</dbReference>
<dbReference type="GO" id="GO:0008233">
    <property type="term" value="F:peptidase activity"/>
    <property type="evidence" value="ECO:0007669"/>
    <property type="project" value="UniProtKB-KW"/>
</dbReference>
<protein>
    <submittedName>
        <fullName evidence="4">Uncharacterized protein</fullName>
    </submittedName>
</protein>
<evidence type="ECO:0000256" key="3">
    <source>
        <dbReference type="SAM" id="Phobius"/>
    </source>
</evidence>
<evidence type="ECO:0000313" key="4">
    <source>
        <dbReference type="Ensembl" id="ENSSVLP00005006823.1"/>
    </source>
</evidence>
<feature type="transmembrane region" description="Helical" evidence="3">
    <location>
        <begin position="32"/>
        <end position="51"/>
    </location>
</feature>
<reference evidence="4" key="2">
    <citation type="submission" date="2025-09" db="UniProtKB">
        <authorList>
            <consortium name="Ensembl"/>
        </authorList>
    </citation>
    <scope>IDENTIFICATION</scope>
</reference>
<evidence type="ECO:0000256" key="2">
    <source>
        <dbReference type="ARBA" id="ARBA00022670"/>
    </source>
</evidence>
<dbReference type="GO" id="GO:0005787">
    <property type="term" value="C:signal peptidase complex"/>
    <property type="evidence" value="ECO:0007669"/>
    <property type="project" value="TreeGrafter"/>
</dbReference>
<proteinExistence type="predicted"/>
<name>A0A8D2AU08_SCIVU</name>